<dbReference type="InterPro" id="IPR013498">
    <property type="entry name" value="Topo_IA_Znf"/>
</dbReference>
<dbReference type="Gene3D" id="1.10.290.10">
    <property type="entry name" value="Topoisomerase I, domain 4"/>
    <property type="match status" value="1"/>
</dbReference>
<dbReference type="AlphaFoldDB" id="A0A0G0KYU1"/>
<feature type="site" description="Interaction with DNA" evidence="10">
    <location>
        <position position="143"/>
    </location>
</feature>
<keyword evidence="3" id="KW-0479">Metal-binding</keyword>
<dbReference type="InterPro" id="IPR003602">
    <property type="entry name" value="Topo_IA_DNA-bd_dom"/>
</dbReference>
<evidence type="ECO:0000259" key="12">
    <source>
        <dbReference type="PROSITE" id="PS52039"/>
    </source>
</evidence>
<dbReference type="HAMAP" id="MF_00952">
    <property type="entry name" value="Topoisom_1_prok"/>
    <property type="match status" value="1"/>
</dbReference>
<dbReference type="InterPro" id="IPR000380">
    <property type="entry name" value="Topo_IA"/>
</dbReference>
<feature type="site" description="Interaction with DNA" evidence="10">
    <location>
        <position position="299"/>
    </location>
</feature>
<feature type="site" description="Interaction with DNA" evidence="10">
    <location>
        <position position="151"/>
    </location>
</feature>
<protein>
    <recommendedName>
        <fullName evidence="10">DNA topoisomerase 1</fullName>
        <ecNumber evidence="10">5.6.2.1</ecNumber>
    </recommendedName>
    <alternativeName>
        <fullName evidence="10">DNA topoisomerase I</fullName>
    </alternativeName>
</protein>
<dbReference type="PANTHER" id="PTHR42785:SF1">
    <property type="entry name" value="DNA TOPOISOMERASE"/>
    <property type="match status" value="1"/>
</dbReference>
<evidence type="ECO:0000256" key="3">
    <source>
        <dbReference type="ARBA" id="ARBA00022723"/>
    </source>
</evidence>
<dbReference type="InterPro" id="IPR023405">
    <property type="entry name" value="Topo_IA_core_domain"/>
</dbReference>
<feature type="site" description="Interaction with DNA" evidence="10">
    <location>
        <position position="146"/>
    </location>
</feature>
<feature type="site" description="Interaction with DNA" evidence="10">
    <location>
        <position position="158"/>
    </location>
</feature>
<dbReference type="Proteomes" id="UP000034603">
    <property type="component" value="Unassembled WGS sequence"/>
</dbReference>
<comment type="function">
    <text evidence="10">Releases the supercoiling and torsional tension of DNA, which is introduced during the DNA replication and transcription, by transiently cleaving and rejoining one strand of the DNA duplex. Introduces a single-strand break via transesterification at a target site in duplex DNA. The scissile phosphodiester is attacked by the catalytic tyrosine of the enzyme, resulting in the formation of a DNA-(5'-phosphotyrosyl)-enzyme intermediate and the expulsion of a 3'-OH DNA strand. The free DNA strand then undergoes passage around the unbroken strand, thus removing DNA supercoils. Finally, in the religation step, the DNA 3'-OH attacks the covalent intermediate to expel the active-site tyrosine and restore the DNA phosphodiester backbone.</text>
</comment>
<feature type="site" description="Interaction with DNA" evidence="10">
    <location>
        <position position="499"/>
    </location>
</feature>
<dbReference type="InterPro" id="IPR013824">
    <property type="entry name" value="Topo_IA_cen_sub1"/>
</dbReference>
<gene>
    <name evidence="10" type="primary">topA</name>
    <name evidence="13" type="ORF">US62_C0011G0015</name>
</gene>
<dbReference type="GO" id="GO:0005694">
    <property type="term" value="C:chromosome"/>
    <property type="evidence" value="ECO:0007669"/>
    <property type="project" value="InterPro"/>
</dbReference>
<dbReference type="EMBL" id="LBTR01000011">
    <property type="protein sequence ID" value="KKQ45651.1"/>
    <property type="molecule type" value="Genomic_DNA"/>
</dbReference>
<dbReference type="Gene3D" id="1.10.460.10">
    <property type="entry name" value="Topoisomerase I, domain 2"/>
    <property type="match status" value="1"/>
</dbReference>
<dbReference type="InterPro" id="IPR028612">
    <property type="entry name" value="Topoisom_1_IA"/>
</dbReference>
<feature type="region of interest" description="Interaction with DNA" evidence="10">
    <location>
        <begin position="166"/>
        <end position="171"/>
    </location>
</feature>
<comment type="subunit">
    <text evidence="10">Monomer.</text>
</comment>
<dbReference type="Pfam" id="PF01131">
    <property type="entry name" value="Topoisom_bac"/>
    <property type="match status" value="1"/>
</dbReference>
<evidence type="ECO:0000313" key="14">
    <source>
        <dbReference type="Proteomes" id="UP000034603"/>
    </source>
</evidence>
<sequence length="682" mass="77745">MNLIIVESPTKAKTLSRFLGKDYSVIATTGHIKDLPKSKLSVDVEHDFKPDYVLVEKRAKTISEIKSEAQKAQNIFIATDPDREGEAIASHVKEVIKEKIKTADKKKISRITFHEITKSAVEEAIASPHEIDKNLVDAQIARRVLDRLVGYKTSPLLWRKVRRGLSAGRVQTVAVRLIVEKEREIEKFKTEEYWEIYVEVKSKKSEKGATKFVVKLVKIDGKTADIHDGKKAKEVTDGLEKSDYKVSDVIKKEVRKNPYPPFTTSTMTQAAARMMGWSAKKTMSVAQSLYEEGLITYHRTDSMNLSVIAVNQARSYIEKNYGREYVPEGPIFYKTKSKSAQEAHEAIRPTNVNSKFETQNTKWIKEGETLYNLIWKRFLSCQMTPSVYDETKIKVDAKKDNGNLYELSASGQVMKFDGWRKVFGITGSKKSEVGLEGEEAILPEVEKGEELEKLKVDPQKKFTQPPARFSEAMLIKTLEKLGIGRPSTYAPTISTIQVRQYVEKEEGKFKPTTVGFAVNDYLVGNFDKEFEYEFTAGMEKELDDVAEGKLDWVKMMKEFYSPFEKKVEEALKNSKRVKIETEKLGRKCPECEACLKGKFEGPTDGELVIRVGRFGKFISCSLFPDCKYTEKLVEKINMKCPECKTGEVIIKKSKKGRKFFGCSRYPECKWASWTKPELSDKK</sequence>
<proteinExistence type="inferred from homology"/>
<evidence type="ECO:0000256" key="4">
    <source>
        <dbReference type="ARBA" id="ARBA00022771"/>
    </source>
</evidence>
<dbReference type="InterPro" id="IPR023406">
    <property type="entry name" value="Topo_IA_AS"/>
</dbReference>
<evidence type="ECO:0000256" key="9">
    <source>
        <dbReference type="ARBA" id="ARBA00023235"/>
    </source>
</evidence>
<dbReference type="PROSITE" id="PS52039">
    <property type="entry name" value="TOPO_IA_2"/>
    <property type="match status" value="1"/>
</dbReference>
<keyword evidence="8 10" id="KW-0238">DNA-binding</keyword>
<name>A0A0G0KYU1_9BACT</name>
<dbReference type="GO" id="GO:0003677">
    <property type="term" value="F:DNA binding"/>
    <property type="evidence" value="ECO:0007669"/>
    <property type="project" value="UniProtKB-KW"/>
</dbReference>
<dbReference type="SUPFAM" id="SSF57783">
    <property type="entry name" value="Zinc beta-ribbon"/>
    <property type="match status" value="1"/>
</dbReference>
<dbReference type="Pfam" id="PF01396">
    <property type="entry name" value="Zn_ribbon_Top1"/>
    <property type="match status" value="2"/>
</dbReference>
<evidence type="ECO:0000256" key="2">
    <source>
        <dbReference type="ARBA" id="ARBA00009446"/>
    </source>
</evidence>
<evidence type="ECO:0000259" key="11">
    <source>
        <dbReference type="PROSITE" id="PS50880"/>
    </source>
</evidence>
<dbReference type="InterPro" id="IPR034149">
    <property type="entry name" value="TOPRIM_TopoI"/>
</dbReference>
<organism evidence="13 14">
    <name type="scientific">Candidatus Woesebacteria bacterium GW2011_GWA1_37_8</name>
    <dbReference type="NCBI Taxonomy" id="1618546"/>
    <lineage>
        <taxon>Bacteria</taxon>
        <taxon>Candidatus Woeseibacteriota</taxon>
    </lineage>
</organism>
<dbReference type="InterPro" id="IPR005733">
    <property type="entry name" value="TopoI_bac-type"/>
</dbReference>
<feature type="site" description="Interaction with DNA" evidence="10">
    <location>
        <position position="31"/>
    </location>
</feature>
<dbReference type="InterPro" id="IPR006171">
    <property type="entry name" value="TOPRIM_dom"/>
</dbReference>
<dbReference type="PROSITE" id="PS50880">
    <property type="entry name" value="TOPRIM"/>
    <property type="match status" value="1"/>
</dbReference>
<feature type="site" description="Interaction with DNA" evidence="10">
    <location>
        <position position="142"/>
    </location>
</feature>
<dbReference type="SMART" id="SM00493">
    <property type="entry name" value="TOPRIM"/>
    <property type="match status" value="1"/>
</dbReference>
<reference evidence="13 14" key="1">
    <citation type="journal article" date="2015" name="Nature">
        <title>rRNA introns, odd ribosomes, and small enigmatic genomes across a large radiation of phyla.</title>
        <authorList>
            <person name="Brown C.T."/>
            <person name="Hug L.A."/>
            <person name="Thomas B.C."/>
            <person name="Sharon I."/>
            <person name="Castelle C.J."/>
            <person name="Singh A."/>
            <person name="Wilkins M.J."/>
            <person name="Williams K.H."/>
            <person name="Banfield J.F."/>
        </authorList>
    </citation>
    <scope>NUCLEOTIDE SEQUENCE [LARGE SCALE GENOMIC DNA]</scope>
</reference>
<dbReference type="GO" id="GO:0006265">
    <property type="term" value="P:DNA topological change"/>
    <property type="evidence" value="ECO:0007669"/>
    <property type="project" value="UniProtKB-UniRule"/>
</dbReference>
<dbReference type="CDD" id="cd00186">
    <property type="entry name" value="TOP1Ac"/>
    <property type="match status" value="1"/>
</dbReference>
<dbReference type="PATRIC" id="fig|1618546.3.peg.360"/>
<dbReference type="InterPro" id="IPR003601">
    <property type="entry name" value="Topo_IA_2"/>
</dbReference>
<dbReference type="EC" id="5.6.2.1" evidence="10"/>
<keyword evidence="7 10" id="KW-0799">Topoisomerase</keyword>
<evidence type="ECO:0000256" key="8">
    <source>
        <dbReference type="ARBA" id="ARBA00023125"/>
    </source>
</evidence>
<dbReference type="PANTHER" id="PTHR42785">
    <property type="entry name" value="DNA TOPOISOMERASE, TYPE IA, CORE"/>
    <property type="match status" value="1"/>
</dbReference>
<keyword evidence="5" id="KW-0862">Zinc</keyword>
<evidence type="ECO:0000256" key="7">
    <source>
        <dbReference type="ARBA" id="ARBA00023029"/>
    </source>
</evidence>
<feature type="domain" description="Topo IA-type catalytic" evidence="12">
    <location>
        <begin position="132"/>
        <end position="567"/>
    </location>
</feature>
<dbReference type="InterPro" id="IPR013825">
    <property type="entry name" value="Topo_IA_cen_sub2"/>
</dbReference>
<keyword evidence="6" id="KW-0460">Magnesium</keyword>
<dbReference type="Gene3D" id="3.40.50.140">
    <property type="match status" value="1"/>
</dbReference>
<dbReference type="SUPFAM" id="SSF56712">
    <property type="entry name" value="Prokaryotic type I DNA topoisomerase"/>
    <property type="match status" value="1"/>
</dbReference>
<dbReference type="GO" id="GO:0008270">
    <property type="term" value="F:zinc ion binding"/>
    <property type="evidence" value="ECO:0007669"/>
    <property type="project" value="UniProtKB-KW"/>
</dbReference>
<evidence type="ECO:0000256" key="6">
    <source>
        <dbReference type="ARBA" id="ARBA00022842"/>
    </source>
</evidence>
<dbReference type="Gene3D" id="3.30.65.10">
    <property type="entry name" value="Bacterial Topoisomerase I, domain 1"/>
    <property type="match status" value="2"/>
</dbReference>
<dbReference type="GO" id="GO:0003917">
    <property type="term" value="F:DNA topoisomerase type I (single strand cut, ATP-independent) activity"/>
    <property type="evidence" value="ECO:0007669"/>
    <property type="project" value="UniProtKB-UniRule"/>
</dbReference>
<dbReference type="InterPro" id="IPR013497">
    <property type="entry name" value="Topo_IA_cen"/>
</dbReference>
<evidence type="ECO:0000256" key="5">
    <source>
        <dbReference type="ARBA" id="ARBA00022833"/>
    </source>
</evidence>
<dbReference type="CDD" id="cd03363">
    <property type="entry name" value="TOPRIM_TopoIA_TopoI"/>
    <property type="match status" value="1"/>
</dbReference>
<dbReference type="PROSITE" id="PS00396">
    <property type="entry name" value="TOPO_IA_1"/>
    <property type="match status" value="1"/>
</dbReference>
<evidence type="ECO:0000256" key="10">
    <source>
        <dbReference type="HAMAP-Rule" id="MF_00952"/>
    </source>
</evidence>
<feature type="domain" description="Toprim" evidence="11">
    <location>
        <begin position="1"/>
        <end position="116"/>
    </location>
</feature>
<accession>A0A0G0KYU1</accession>
<dbReference type="SMART" id="SM00436">
    <property type="entry name" value="TOP1Bc"/>
    <property type="match status" value="1"/>
</dbReference>
<feature type="active site" description="O-(5'-phospho-DNA)-tyrosine intermediate" evidence="10">
    <location>
        <position position="297"/>
    </location>
</feature>
<keyword evidence="4" id="KW-0863">Zinc-finger</keyword>
<evidence type="ECO:0000313" key="13">
    <source>
        <dbReference type="EMBL" id="KKQ45651.1"/>
    </source>
</evidence>
<dbReference type="Gene3D" id="2.70.20.10">
    <property type="entry name" value="Topoisomerase I, domain 3"/>
    <property type="match status" value="1"/>
</dbReference>
<dbReference type="SMART" id="SM00437">
    <property type="entry name" value="TOP1Ac"/>
    <property type="match status" value="1"/>
</dbReference>
<comment type="caution">
    <text evidence="13">The sequence shown here is derived from an EMBL/GenBank/DDBJ whole genome shotgun (WGS) entry which is preliminary data.</text>
</comment>
<evidence type="ECO:0000256" key="1">
    <source>
        <dbReference type="ARBA" id="ARBA00000213"/>
    </source>
</evidence>
<dbReference type="InterPro" id="IPR013826">
    <property type="entry name" value="Topo_IA_cen_sub3"/>
</dbReference>
<keyword evidence="9 10" id="KW-0413">Isomerase</keyword>
<comment type="catalytic activity">
    <reaction evidence="1 10">
        <text>ATP-independent breakage of single-stranded DNA, followed by passage and rejoining.</text>
        <dbReference type="EC" id="5.6.2.1"/>
    </reaction>
</comment>
<comment type="similarity">
    <text evidence="2 10">Belongs to the type IA topoisomerase family.</text>
</comment>
<dbReference type="PRINTS" id="PR00417">
    <property type="entry name" value="PRTPISMRASEI"/>
</dbReference>
<dbReference type="Pfam" id="PF01751">
    <property type="entry name" value="Toprim"/>
    <property type="match status" value="1"/>
</dbReference>
<dbReference type="NCBIfam" id="TIGR01051">
    <property type="entry name" value="topA_bact"/>
    <property type="match status" value="1"/>
</dbReference>